<gene>
    <name evidence="1" type="ORF">METZ01_LOCUS124039</name>
</gene>
<organism evidence="1">
    <name type="scientific">marine metagenome</name>
    <dbReference type="NCBI Taxonomy" id="408172"/>
    <lineage>
        <taxon>unclassified sequences</taxon>
        <taxon>metagenomes</taxon>
        <taxon>ecological metagenomes</taxon>
    </lineage>
</organism>
<dbReference type="AlphaFoldDB" id="A0A381Y2M0"/>
<proteinExistence type="predicted"/>
<protein>
    <submittedName>
        <fullName evidence="1">Uncharacterized protein</fullName>
    </submittedName>
</protein>
<sequence>MYPFLGDVLKNSDDRDFSLFSTALRLWETDSPRQSGYRKGLKLWAERQFKSKPLTEETGALRKESSANSIIKAIKDNNPSQLTHFLFRARAADDWSWTTELAESWIKSFKTEESDFLLLDSLQSLIKAVPESFIPLLAVRLLQVNSSISDR</sequence>
<evidence type="ECO:0000313" key="1">
    <source>
        <dbReference type="EMBL" id="SVA71185.1"/>
    </source>
</evidence>
<accession>A0A381Y2M0</accession>
<name>A0A381Y2M0_9ZZZZ</name>
<dbReference type="EMBL" id="UINC01017237">
    <property type="protein sequence ID" value="SVA71185.1"/>
    <property type="molecule type" value="Genomic_DNA"/>
</dbReference>
<reference evidence="1" key="1">
    <citation type="submission" date="2018-05" db="EMBL/GenBank/DDBJ databases">
        <authorList>
            <person name="Lanie J.A."/>
            <person name="Ng W.-L."/>
            <person name="Kazmierczak K.M."/>
            <person name="Andrzejewski T.M."/>
            <person name="Davidsen T.M."/>
            <person name="Wayne K.J."/>
            <person name="Tettelin H."/>
            <person name="Glass J.I."/>
            <person name="Rusch D."/>
            <person name="Podicherti R."/>
            <person name="Tsui H.-C.T."/>
            <person name="Winkler M.E."/>
        </authorList>
    </citation>
    <scope>NUCLEOTIDE SEQUENCE</scope>
</reference>